<comment type="caution">
    <text evidence="1">The sequence shown here is derived from an EMBL/GenBank/DDBJ whole genome shotgun (WGS) entry which is preliminary data.</text>
</comment>
<dbReference type="EMBL" id="JAPDGR010000227">
    <property type="protein sequence ID" value="KAJ2993197.1"/>
    <property type="molecule type" value="Genomic_DNA"/>
</dbReference>
<gene>
    <name evidence="1" type="ORF">NUW58_g1919</name>
</gene>
<evidence type="ECO:0000313" key="1">
    <source>
        <dbReference type="EMBL" id="KAJ2993197.1"/>
    </source>
</evidence>
<organism evidence="1 2">
    <name type="scientific">Xylaria curta</name>
    <dbReference type="NCBI Taxonomy" id="42375"/>
    <lineage>
        <taxon>Eukaryota</taxon>
        <taxon>Fungi</taxon>
        <taxon>Dikarya</taxon>
        <taxon>Ascomycota</taxon>
        <taxon>Pezizomycotina</taxon>
        <taxon>Sordariomycetes</taxon>
        <taxon>Xylariomycetidae</taxon>
        <taxon>Xylariales</taxon>
        <taxon>Xylariaceae</taxon>
        <taxon>Xylaria</taxon>
    </lineage>
</organism>
<proteinExistence type="predicted"/>
<name>A0ACC1PJ92_9PEZI</name>
<accession>A0ACC1PJ92</accession>
<evidence type="ECO:0000313" key="2">
    <source>
        <dbReference type="Proteomes" id="UP001143856"/>
    </source>
</evidence>
<reference evidence="1" key="1">
    <citation type="submission" date="2022-10" db="EMBL/GenBank/DDBJ databases">
        <title>Genome Sequence of Xylaria curta.</title>
        <authorList>
            <person name="Buettner E."/>
        </authorList>
    </citation>
    <scope>NUCLEOTIDE SEQUENCE</scope>
    <source>
        <strain evidence="1">Babe10</strain>
    </source>
</reference>
<keyword evidence="2" id="KW-1185">Reference proteome</keyword>
<sequence>MENITDKGANACKYIEGTINSIAPLSKWETEEPFNLAFPLTRIQPKSNPVYEAREIQISEGRGKEADFSLDVHGFEFLQMAPGDTLRDGDAIKNEYLSLMESLLRDHLGVERVVCFDYALWEVRRDLMEGEFVEWHDKTPAARNARTDQKPEAAMSRLRLYFEDDAEVLIKSRHLAPLDPASERHSTRRPGRSNTNR</sequence>
<protein>
    <submittedName>
        <fullName evidence="1">Uncharacterized protein</fullName>
    </submittedName>
</protein>
<dbReference type="Proteomes" id="UP001143856">
    <property type="component" value="Unassembled WGS sequence"/>
</dbReference>